<accession>A0ABP4ZJQ1</accession>
<sequence>MFDELAAEAEAQWRETMAQIRRRSGQIKEPQSSAARPGAGTGTARPIVKVTNYIWVFGDDARVTAGQEVEQEVLDKAEVAALQQSLAWALRYLGVVDLTADDATEIRTEIGQALDELARSTPSWDEVTPKLQVIKKVLTPVVTGVSQAVTAQAAEAASDILERLAPWLAG</sequence>
<comment type="caution">
    <text evidence="2">The sequence shown here is derived from an EMBL/GenBank/DDBJ whole genome shotgun (WGS) entry which is preliminary data.</text>
</comment>
<protein>
    <submittedName>
        <fullName evidence="2">Uncharacterized protein</fullName>
    </submittedName>
</protein>
<dbReference type="EMBL" id="BAAANL010000003">
    <property type="protein sequence ID" value="GAA1860283.1"/>
    <property type="molecule type" value="Genomic_DNA"/>
</dbReference>
<feature type="region of interest" description="Disordered" evidence="1">
    <location>
        <begin position="21"/>
        <end position="41"/>
    </location>
</feature>
<gene>
    <name evidence="2" type="ORF">GCM10009751_17290</name>
</gene>
<dbReference type="RefSeq" id="WP_344101625.1">
    <property type="nucleotide sequence ID" value="NZ_BAAANL010000003.1"/>
</dbReference>
<feature type="compositionally biased region" description="Low complexity" evidence="1">
    <location>
        <begin position="32"/>
        <end position="41"/>
    </location>
</feature>
<evidence type="ECO:0000256" key="1">
    <source>
        <dbReference type="SAM" id="MobiDB-lite"/>
    </source>
</evidence>
<keyword evidence="3" id="KW-1185">Reference proteome</keyword>
<dbReference type="Proteomes" id="UP001501094">
    <property type="component" value="Unassembled WGS sequence"/>
</dbReference>
<name>A0ABP4ZJQ1_9MICO</name>
<proteinExistence type="predicted"/>
<evidence type="ECO:0000313" key="3">
    <source>
        <dbReference type="Proteomes" id="UP001501094"/>
    </source>
</evidence>
<evidence type="ECO:0000313" key="2">
    <source>
        <dbReference type="EMBL" id="GAA1860283.1"/>
    </source>
</evidence>
<reference evidence="3" key="1">
    <citation type="journal article" date="2019" name="Int. J. Syst. Evol. Microbiol.">
        <title>The Global Catalogue of Microorganisms (GCM) 10K type strain sequencing project: providing services to taxonomists for standard genome sequencing and annotation.</title>
        <authorList>
            <consortium name="The Broad Institute Genomics Platform"/>
            <consortium name="The Broad Institute Genome Sequencing Center for Infectious Disease"/>
            <person name="Wu L."/>
            <person name="Ma J."/>
        </authorList>
    </citation>
    <scope>NUCLEOTIDE SEQUENCE [LARGE SCALE GENOMIC DNA]</scope>
    <source>
        <strain evidence="3">JCM 14326</strain>
    </source>
</reference>
<organism evidence="2 3">
    <name type="scientific">Myceligenerans crystallogenes</name>
    <dbReference type="NCBI Taxonomy" id="316335"/>
    <lineage>
        <taxon>Bacteria</taxon>
        <taxon>Bacillati</taxon>
        <taxon>Actinomycetota</taxon>
        <taxon>Actinomycetes</taxon>
        <taxon>Micrococcales</taxon>
        <taxon>Promicromonosporaceae</taxon>
        <taxon>Myceligenerans</taxon>
    </lineage>
</organism>